<evidence type="ECO:0000256" key="1">
    <source>
        <dbReference type="SAM" id="Phobius"/>
    </source>
</evidence>
<evidence type="ECO:0000313" key="2">
    <source>
        <dbReference type="EMBL" id="KAG8520189.1"/>
    </source>
</evidence>
<accession>A0A8J6B6B8</accession>
<dbReference type="Proteomes" id="UP000700334">
    <property type="component" value="Unassembled WGS sequence"/>
</dbReference>
<dbReference type="PANTHER" id="PTHR36870:SF1">
    <property type="entry name" value="CHROMOSOME 17 C17ORF78 HOMOLOG"/>
    <property type="match status" value="1"/>
</dbReference>
<keyword evidence="1" id="KW-1133">Transmembrane helix</keyword>
<reference evidence="2" key="1">
    <citation type="journal article" date="2021" name="Evol. Appl.">
        <title>The genome of the Pyrenean desman and the effects of bottlenecks and inbreeding on the genomic landscape of an endangered species.</title>
        <authorList>
            <person name="Escoda L."/>
            <person name="Castresana J."/>
        </authorList>
    </citation>
    <scope>NUCLEOTIDE SEQUENCE</scope>
    <source>
        <strain evidence="2">IBE-C5619</strain>
    </source>
</reference>
<dbReference type="Pfam" id="PF15829">
    <property type="entry name" value="DUF4711"/>
    <property type="match status" value="1"/>
</dbReference>
<keyword evidence="1" id="KW-0472">Membrane</keyword>
<gene>
    <name evidence="2" type="ORF">J0S82_004152</name>
</gene>
<feature type="transmembrane region" description="Helical" evidence="1">
    <location>
        <begin position="177"/>
        <end position="200"/>
    </location>
</feature>
<dbReference type="EMBL" id="JAGFMF010011576">
    <property type="protein sequence ID" value="KAG8520189.1"/>
    <property type="molecule type" value="Genomic_DNA"/>
</dbReference>
<dbReference type="OrthoDB" id="9118309at2759"/>
<keyword evidence="1" id="KW-0812">Transmembrane</keyword>
<keyword evidence="3" id="KW-1185">Reference proteome</keyword>
<protein>
    <submittedName>
        <fullName evidence="2">Uncharacterized protein</fullName>
    </submittedName>
</protein>
<dbReference type="AlphaFoldDB" id="A0A8J6B6B8"/>
<feature type="non-terminal residue" evidence="2">
    <location>
        <position position="1"/>
    </location>
</feature>
<sequence>LRDSSCHVELSPGLSPKDVKSTRDVLIQEVQAEAKRSTFVQNWTVAPLQCLGSGSKVKVNLVYLEKRPKVKPTLQNLRIIAAPPRNSTNSSSCHLTPTFATLQMGSLLTGKAFLPGLSHCKVYPGMEVSSKTFFITTTSRIARSKMEKTTSIDAYYSSTLEQQDKDENLEKRQKWSIVVKFLIAATLLLSGVAIMVFVIFEVPCPGQCLRARELCQHQLPWRRQRQGDQQPESAKPSCDAQPVKESILCVAYAMCLEKMGLIKRSWEMGKHCS</sequence>
<comment type="caution">
    <text evidence="2">The sequence shown here is derived from an EMBL/GenBank/DDBJ whole genome shotgun (WGS) entry which is preliminary data.</text>
</comment>
<organism evidence="2 3">
    <name type="scientific">Galemys pyrenaicus</name>
    <name type="common">Iberian desman</name>
    <name type="synonym">Pyrenean desman</name>
    <dbReference type="NCBI Taxonomy" id="202257"/>
    <lineage>
        <taxon>Eukaryota</taxon>
        <taxon>Metazoa</taxon>
        <taxon>Chordata</taxon>
        <taxon>Craniata</taxon>
        <taxon>Vertebrata</taxon>
        <taxon>Euteleostomi</taxon>
        <taxon>Mammalia</taxon>
        <taxon>Eutheria</taxon>
        <taxon>Laurasiatheria</taxon>
        <taxon>Eulipotyphla</taxon>
        <taxon>Talpidae</taxon>
        <taxon>Galemys</taxon>
    </lineage>
</organism>
<dbReference type="PANTHER" id="PTHR36870">
    <property type="entry name" value="C17ORF78 ISOFORM 2"/>
    <property type="match status" value="1"/>
</dbReference>
<evidence type="ECO:0000313" key="3">
    <source>
        <dbReference type="Proteomes" id="UP000700334"/>
    </source>
</evidence>
<dbReference type="InterPro" id="IPR031668">
    <property type="entry name" value="DUF4711"/>
</dbReference>
<name>A0A8J6B6B8_GALPY</name>
<proteinExistence type="predicted"/>